<accession>A0A6L2LC40</accession>
<name>A0A6L2LC40_TANCI</name>
<proteinExistence type="predicted"/>
<protein>
    <submittedName>
        <fullName evidence="2">Uncharacterized protein</fullName>
    </submittedName>
</protein>
<gene>
    <name evidence="2" type="ORF">Tci_029742</name>
</gene>
<evidence type="ECO:0000313" key="2">
    <source>
        <dbReference type="EMBL" id="GEU57764.1"/>
    </source>
</evidence>
<reference evidence="2" key="1">
    <citation type="journal article" date="2019" name="Sci. Rep.">
        <title>Draft genome of Tanacetum cinerariifolium, the natural source of mosquito coil.</title>
        <authorList>
            <person name="Yamashiro T."/>
            <person name="Shiraishi A."/>
            <person name="Satake H."/>
            <person name="Nakayama K."/>
        </authorList>
    </citation>
    <scope>NUCLEOTIDE SEQUENCE</scope>
</reference>
<sequence length="337" mass="37574">MVNLEFCDTHNMVAYLEKPEGNEGFHQLVDFLSASNIRTLDNGEIEITATIDGKVKIISSVRRHLKLADSDSISSFPTNDIIEQLSLMGIPIRQETKVPQPSSPPHTNVADEAASTDVDVRHSGAATTITRLDAGQGSGNINQTPTMPHDSPLPRVNIIRSDEGSMTLQELMVFCTTLSKKVESLEKDLKQTKKIYSASYTKIIKKVKRLEITVQSSQARSRATIVVSDDEDDLEDSSKQGRKIDVIDQDLGISLCILGRVQPKTKVKEKMVESKTVQPKTKLQQEQERLGLEAAMRLKAEIDEEERQRLPGYIKQLVLLVLKNGKILEQELKLMNS</sequence>
<dbReference type="AlphaFoldDB" id="A0A6L2LC40"/>
<feature type="region of interest" description="Disordered" evidence="1">
    <location>
        <begin position="133"/>
        <end position="154"/>
    </location>
</feature>
<evidence type="ECO:0000256" key="1">
    <source>
        <dbReference type="SAM" id="MobiDB-lite"/>
    </source>
</evidence>
<comment type="caution">
    <text evidence="2">The sequence shown here is derived from an EMBL/GenBank/DDBJ whole genome shotgun (WGS) entry which is preliminary data.</text>
</comment>
<dbReference type="EMBL" id="BKCJ010003889">
    <property type="protein sequence ID" value="GEU57764.1"/>
    <property type="molecule type" value="Genomic_DNA"/>
</dbReference>
<organism evidence="2">
    <name type="scientific">Tanacetum cinerariifolium</name>
    <name type="common">Dalmatian daisy</name>
    <name type="synonym">Chrysanthemum cinerariifolium</name>
    <dbReference type="NCBI Taxonomy" id="118510"/>
    <lineage>
        <taxon>Eukaryota</taxon>
        <taxon>Viridiplantae</taxon>
        <taxon>Streptophyta</taxon>
        <taxon>Embryophyta</taxon>
        <taxon>Tracheophyta</taxon>
        <taxon>Spermatophyta</taxon>
        <taxon>Magnoliopsida</taxon>
        <taxon>eudicotyledons</taxon>
        <taxon>Gunneridae</taxon>
        <taxon>Pentapetalae</taxon>
        <taxon>asterids</taxon>
        <taxon>campanulids</taxon>
        <taxon>Asterales</taxon>
        <taxon>Asteraceae</taxon>
        <taxon>Asteroideae</taxon>
        <taxon>Anthemideae</taxon>
        <taxon>Anthemidinae</taxon>
        <taxon>Tanacetum</taxon>
    </lineage>
</organism>